<dbReference type="AlphaFoldDB" id="A0A8J2X405"/>
<dbReference type="InterPro" id="IPR011765">
    <property type="entry name" value="Pept_M16_N"/>
</dbReference>
<reference evidence="6" key="1">
    <citation type="submission" date="2021-11" db="EMBL/GenBank/DDBJ databases">
        <authorList>
            <consortium name="Genoscope - CEA"/>
            <person name="William W."/>
        </authorList>
    </citation>
    <scope>NUCLEOTIDE SEQUENCE</scope>
</reference>
<dbReference type="OrthoDB" id="10251424at2759"/>
<dbReference type="PANTHER" id="PTHR11851">
    <property type="entry name" value="METALLOPROTEASE"/>
    <property type="match status" value="1"/>
</dbReference>
<comment type="function">
    <text evidence="1">Substrate recognition and binding subunit of the essential mitochondrial processing protease (MPP), which cleaves the mitochondrial sequence off newly imported precursors proteins.</text>
</comment>
<evidence type="ECO:0000313" key="6">
    <source>
        <dbReference type="EMBL" id="CAH0378191.1"/>
    </source>
</evidence>
<dbReference type="SUPFAM" id="SSF63411">
    <property type="entry name" value="LuxS/MPP-like metallohydrolase"/>
    <property type="match status" value="2"/>
</dbReference>
<evidence type="ECO:0008006" key="8">
    <source>
        <dbReference type="Google" id="ProtNLM"/>
    </source>
</evidence>
<comment type="similarity">
    <text evidence="2">Belongs to the peptidase M16 family.</text>
</comment>
<gene>
    <name evidence="6" type="ORF">PECAL_5P27100</name>
</gene>
<dbReference type="Gene3D" id="3.30.830.10">
    <property type="entry name" value="Metalloenzyme, LuxS/M16 peptidase-like"/>
    <property type="match status" value="2"/>
</dbReference>
<name>A0A8J2X405_9STRA</name>
<feature type="region of interest" description="Disordered" evidence="3">
    <location>
        <begin position="1"/>
        <end position="23"/>
    </location>
</feature>
<evidence type="ECO:0000256" key="1">
    <source>
        <dbReference type="ARBA" id="ARBA00002123"/>
    </source>
</evidence>
<dbReference type="PANTHER" id="PTHR11851:SF49">
    <property type="entry name" value="MITOCHONDRIAL-PROCESSING PEPTIDASE SUBUNIT ALPHA"/>
    <property type="match status" value="1"/>
</dbReference>
<organism evidence="6 7">
    <name type="scientific">Pelagomonas calceolata</name>
    <dbReference type="NCBI Taxonomy" id="35677"/>
    <lineage>
        <taxon>Eukaryota</taxon>
        <taxon>Sar</taxon>
        <taxon>Stramenopiles</taxon>
        <taxon>Ochrophyta</taxon>
        <taxon>Pelagophyceae</taxon>
        <taxon>Pelagomonadales</taxon>
        <taxon>Pelagomonadaceae</taxon>
        <taxon>Pelagomonas</taxon>
    </lineage>
</organism>
<accession>A0A8J2X405</accession>
<dbReference type="Pfam" id="PF05193">
    <property type="entry name" value="Peptidase_M16_C"/>
    <property type="match status" value="1"/>
</dbReference>
<evidence type="ECO:0000259" key="5">
    <source>
        <dbReference type="Pfam" id="PF05193"/>
    </source>
</evidence>
<evidence type="ECO:0000259" key="4">
    <source>
        <dbReference type="Pfam" id="PF00675"/>
    </source>
</evidence>
<protein>
    <recommendedName>
        <fullName evidence="8">Mitochondrial-processing peptidase subunit alpha</fullName>
    </recommendedName>
</protein>
<dbReference type="Pfam" id="PF00675">
    <property type="entry name" value="Peptidase_M16"/>
    <property type="match status" value="1"/>
</dbReference>
<evidence type="ECO:0000256" key="3">
    <source>
        <dbReference type="SAM" id="MobiDB-lite"/>
    </source>
</evidence>
<dbReference type="GO" id="GO:0046872">
    <property type="term" value="F:metal ion binding"/>
    <property type="evidence" value="ECO:0007669"/>
    <property type="project" value="InterPro"/>
</dbReference>
<feature type="domain" description="Peptidase M16 C-terminal" evidence="5">
    <location>
        <begin position="214"/>
        <end position="411"/>
    </location>
</feature>
<feature type="domain" description="Peptidase M16 N-terminal" evidence="4">
    <location>
        <begin position="59"/>
        <end position="207"/>
    </location>
</feature>
<dbReference type="GO" id="GO:0005739">
    <property type="term" value="C:mitochondrion"/>
    <property type="evidence" value="ECO:0007669"/>
    <property type="project" value="TreeGrafter"/>
</dbReference>
<keyword evidence="7" id="KW-1185">Reference proteome</keyword>
<dbReference type="Proteomes" id="UP000789595">
    <property type="component" value="Unassembled WGS sequence"/>
</dbReference>
<evidence type="ECO:0000256" key="2">
    <source>
        <dbReference type="ARBA" id="ARBA00007261"/>
    </source>
</evidence>
<dbReference type="InterPro" id="IPR011249">
    <property type="entry name" value="Metalloenz_LuxS/M16"/>
</dbReference>
<feature type="compositionally biased region" description="Basic residues" evidence="3">
    <location>
        <begin position="9"/>
        <end position="18"/>
    </location>
</feature>
<sequence>MRSALRRATAARRRRHKSGMPADYAMVPPFPRGGWNAHQPPFPEIAPTTQLTTLPSGLRVVSQETHTYMSAIGVVICGGAADEKAHLGTVGGAQLAEVCAWRGTRNSSTADVLKRAEACGAYLHANAQREQTLYCIDALRDKLEDATQLLAEACLLGPDLEAPGAMDEVREGMELAFLDATQDARVRENIHAAAYGSSPLGAPLLCPPSQLHTLSPKTLADFRALITQPQSLVVAGAGVGHDELIALAEKHFEPHLPPSTAPLAITQSPYVGGCVLAEERAPTPSGYAVEATPQVRIACAMRAPEGGWHSKDLIACCVLQTLLGGGDSFSAGGPGKGMYSRLYREVLNRYHWVEACEAFVSIHDREGLLGIVGACAPASAHHLTEVLMSNLLRLGQQPVERSELDRAKNMLKVNVLTQLESRLVLFEDIARQVATFGRRQTLQEMTAAVDAVTEEDILRIGQYMCAAPPSMAAHGEDLSRVPPYEQVRSWRLRTAARMRPTTLKKRHSVSVWIWYVDIVSVTIGNTTPHQFGAKGMPVPPPRPRRLLSDEWWKDVDEARKYTQTPKPHRNKPMAMAQIGFNGA</sequence>
<evidence type="ECO:0000313" key="7">
    <source>
        <dbReference type="Proteomes" id="UP000789595"/>
    </source>
</evidence>
<dbReference type="EMBL" id="CAKKNE010000005">
    <property type="protein sequence ID" value="CAH0378191.1"/>
    <property type="molecule type" value="Genomic_DNA"/>
</dbReference>
<comment type="caution">
    <text evidence="6">The sequence shown here is derived from an EMBL/GenBank/DDBJ whole genome shotgun (WGS) entry which is preliminary data.</text>
</comment>
<dbReference type="InterPro" id="IPR050361">
    <property type="entry name" value="MPP/UQCRC_Complex"/>
</dbReference>
<proteinExistence type="inferred from homology"/>
<dbReference type="InterPro" id="IPR007863">
    <property type="entry name" value="Peptidase_M16_C"/>
</dbReference>